<keyword evidence="5" id="KW-0378">Hydrolase</keyword>
<dbReference type="SUPFAM" id="SSF52540">
    <property type="entry name" value="P-loop containing nucleoside triphosphate hydrolases"/>
    <property type="match status" value="1"/>
</dbReference>
<keyword evidence="1" id="KW-0547">Nucleotide-binding</keyword>
<evidence type="ECO:0000313" key="6">
    <source>
        <dbReference type="Proteomes" id="UP000070501"/>
    </source>
</evidence>
<sequence>MSFVTRITASPWRVRPCSVAASALRTTAPSRHLSQTRRVARPWFEQRSTALQMTKAERAAAEEPEVYRDDITIGLDRRKENQLLQKLDPKQFFVPRKTFPVSESITRSYYLGHHVKALKEMVKLLSSISIVFECRDIRVPLTAANPHLERALAGRERIIVYTKADLIGANRDMSNIRRLQPIKALLDFHKRGVDAIVADEATQGRPAQSASGQPAVAADGSGPGERAHEADRFDDFPEQDLHSSFGDGAPQAPQVLFTSHSPASTRQIIKILEKRATDHDSLIGMRGMIAGMPNAGKSSLLNALRRVGQVGDNAKARKGVARVANHPGVTRKLSTPVRVTREKGDALSAQVYDTPGVFVPYVGDVESMLKLALVGCVKDGLVPMEVLADYLLFHLNLQDPALYEKWSSPTNMVSEFLENIGRRCGMLEQGGEVSHMRAAEWIVQQWRKGELGKFMLDDLSPQGMQRFAQKIKAESEDRGPISLSAARKIRKDQRKVLHAQKQAAKAT</sequence>
<keyword evidence="6" id="KW-1185">Reference proteome</keyword>
<dbReference type="Pfam" id="PF01926">
    <property type="entry name" value="MMR_HSR1"/>
    <property type="match status" value="1"/>
</dbReference>
<dbReference type="FunCoup" id="A0A136J9R8">
    <property type="interactions" value="694"/>
</dbReference>
<dbReference type="GO" id="GO:0003924">
    <property type="term" value="F:GTPase activity"/>
    <property type="evidence" value="ECO:0007669"/>
    <property type="project" value="TreeGrafter"/>
</dbReference>
<dbReference type="Gene3D" id="1.10.1580.10">
    <property type="match status" value="1"/>
</dbReference>
<dbReference type="AlphaFoldDB" id="A0A136J9R8"/>
<feature type="domain" description="G" evidence="4">
    <location>
        <begin position="288"/>
        <end position="359"/>
    </location>
</feature>
<dbReference type="OrthoDB" id="269151at2759"/>
<dbReference type="GO" id="GO:0032543">
    <property type="term" value="P:mitochondrial translation"/>
    <property type="evidence" value="ECO:0007669"/>
    <property type="project" value="TreeGrafter"/>
</dbReference>
<keyword evidence="2" id="KW-0342">GTP-binding</keyword>
<dbReference type="STRING" id="196109.A0A136J9R8"/>
<proteinExistence type="predicted"/>
<dbReference type="InterPro" id="IPR006073">
    <property type="entry name" value="GTP-bd"/>
</dbReference>
<dbReference type="InParanoid" id="A0A136J9R8"/>
<dbReference type="PANTHER" id="PTHR45782:SF4">
    <property type="entry name" value="MITOCHONDRIAL RIBOSOME-ASSOCIATED GTPASE 1"/>
    <property type="match status" value="1"/>
</dbReference>
<gene>
    <name evidence="5" type="ORF">Micbo1qcDRAFT_158841</name>
</gene>
<dbReference type="InterPro" id="IPR023179">
    <property type="entry name" value="GTP-bd_ortho_bundle_sf"/>
</dbReference>
<dbReference type="Proteomes" id="UP000070501">
    <property type="component" value="Unassembled WGS sequence"/>
</dbReference>
<dbReference type="GO" id="GO:0005525">
    <property type="term" value="F:GTP binding"/>
    <property type="evidence" value="ECO:0007669"/>
    <property type="project" value="UniProtKB-KW"/>
</dbReference>
<dbReference type="GO" id="GO:0005739">
    <property type="term" value="C:mitochondrion"/>
    <property type="evidence" value="ECO:0007669"/>
    <property type="project" value="TreeGrafter"/>
</dbReference>
<evidence type="ECO:0000256" key="3">
    <source>
        <dbReference type="SAM" id="MobiDB-lite"/>
    </source>
</evidence>
<organism evidence="5 6">
    <name type="scientific">Microdochium bolleyi</name>
    <dbReference type="NCBI Taxonomy" id="196109"/>
    <lineage>
        <taxon>Eukaryota</taxon>
        <taxon>Fungi</taxon>
        <taxon>Dikarya</taxon>
        <taxon>Ascomycota</taxon>
        <taxon>Pezizomycotina</taxon>
        <taxon>Sordariomycetes</taxon>
        <taxon>Xylariomycetidae</taxon>
        <taxon>Xylariales</taxon>
        <taxon>Microdochiaceae</taxon>
        <taxon>Microdochium</taxon>
    </lineage>
</organism>
<reference evidence="6" key="1">
    <citation type="submission" date="2016-02" db="EMBL/GenBank/DDBJ databases">
        <title>Draft genome sequence of Microdochium bolleyi, a fungal endophyte of beachgrass.</title>
        <authorList>
            <consortium name="DOE Joint Genome Institute"/>
            <person name="David A.S."/>
            <person name="May G."/>
            <person name="Haridas S."/>
            <person name="Lim J."/>
            <person name="Wang M."/>
            <person name="Labutti K."/>
            <person name="Lipzen A."/>
            <person name="Barry K."/>
            <person name="Grigoriev I.V."/>
        </authorList>
    </citation>
    <scope>NUCLEOTIDE SEQUENCE [LARGE SCALE GENOMIC DNA]</scope>
    <source>
        <strain evidence="6">J235TASD1</strain>
    </source>
</reference>
<dbReference type="EMBL" id="KQ964247">
    <property type="protein sequence ID" value="KXJ93929.1"/>
    <property type="molecule type" value="Genomic_DNA"/>
</dbReference>
<evidence type="ECO:0000313" key="5">
    <source>
        <dbReference type="EMBL" id="KXJ93929.1"/>
    </source>
</evidence>
<evidence type="ECO:0000256" key="2">
    <source>
        <dbReference type="ARBA" id="ARBA00023134"/>
    </source>
</evidence>
<feature type="region of interest" description="Disordered" evidence="3">
    <location>
        <begin position="203"/>
        <end position="230"/>
    </location>
</feature>
<dbReference type="PANTHER" id="PTHR45782">
    <property type="entry name" value="MITOCHONDRIAL RIBOSOME-ASSOCIATED GTPASE 1"/>
    <property type="match status" value="1"/>
</dbReference>
<evidence type="ECO:0000256" key="1">
    <source>
        <dbReference type="ARBA" id="ARBA00022741"/>
    </source>
</evidence>
<dbReference type="InterPro" id="IPR027417">
    <property type="entry name" value="P-loop_NTPase"/>
</dbReference>
<dbReference type="Gene3D" id="3.40.50.300">
    <property type="entry name" value="P-loop containing nucleotide triphosphate hydrolases"/>
    <property type="match status" value="1"/>
</dbReference>
<accession>A0A136J9R8</accession>
<name>A0A136J9R8_9PEZI</name>
<protein>
    <submittedName>
        <fullName evidence="5">p-loop containing nucleoside triphosphate hydrolase protein</fullName>
    </submittedName>
</protein>
<evidence type="ECO:0000259" key="4">
    <source>
        <dbReference type="Pfam" id="PF01926"/>
    </source>
</evidence>